<dbReference type="GO" id="GO:0009450">
    <property type="term" value="P:gamma-aminobutyric acid catabolic process"/>
    <property type="evidence" value="ECO:0007669"/>
    <property type="project" value="TreeGrafter"/>
</dbReference>
<dbReference type="EMBL" id="MAXA01000268">
    <property type="protein sequence ID" value="OHV20246.1"/>
    <property type="molecule type" value="Genomic_DNA"/>
</dbReference>
<evidence type="ECO:0000256" key="10">
    <source>
        <dbReference type="SAM" id="MobiDB-lite"/>
    </source>
</evidence>
<dbReference type="Gene3D" id="3.40.640.10">
    <property type="entry name" value="Type I PLP-dependent aspartate aminotransferase-like (Major domain)"/>
    <property type="match status" value="1"/>
</dbReference>
<dbReference type="OrthoDB" id="9801052at2"/>
<accession>A0A1S1PG42</accession>
<dbReference type="InterPro" id="IPR015424">
    <property type="entry name" value="PyrdxlP-dep_Trfase"/>
</dbReference>
<keyword evidence="4" id="KW-0032">Aminotransferase</keyword>
<feature type="region of interest" description="Disordered" evidence="10">
    <location>
        <begin position="462"/>
        <end position="485"/>
    </location>
</feature>
<reference evidence="12" key="1">
    <citation type="submission" date="2016-07" db="EMBL/GenBank/DDBJ databases">
        <title>Frankia sp. NRRL B-16219 Genome sequencing.</title>
        <authorList>
            <person name="Ghodhbane-Gtari F."/>
            <person name="Swanson E."/>
            <person name="Gueddou A."/>
            <person name="Louati M."/>
            <person name="Nouioui I."/>
            <person name="Hezbri K."/>
            <person name="Abebe-Akele F."/>
            <person name="Simpson S."/>
            <person name="Morris K."/>
            <person name="Thomas K."/>
            <person name="Gtari M."/>
            <person name="Tisa L.S."/>
        </authorList>
    </citation>
    <scope>NUCLEOTIDE SEQUENCE [LARGE SCALE GENOMIC DNA]</scope>
    <source>
        <strain evidence="12">NRRL B-16219</strain>
    </source>
</reference>
<dbReference type="EC" id="2.6.1.36" evidence="3"/>
<evidence type="ECO:0000256" key="7">
    <source>
        <dbReference type="ARBA" id="ARBA00030921"/>
    </source>
</evidence>
<evidence type="ECO:0000256" key="1">
    <source>
        <dbReference type="ARBA" id="ARBA00001933"/>
    </source>
</evidence>
<dbReference type="Gene3D" id="3.90.1150.10">
    <property type="entry name" value="Aspartate Aminotransferase, domain 1"/>
    <property type="match status" value="1"/>
</dbReference>
<proteinExistence type="inferred from homology"/>
<evidence type="ECO:0000256" key="8">
    <source>
        <dbReference type="ARBA" id="ARBA00050040"/>
    </source>
</evidence>
<sequence>MAVMSVAGRPGGGSRARAEPADVIPMLSRHVLTDGYDVVCDLTASTGSTIVDARTGTRYLDLYSFFASAPLGINPPALLGDPEFLTELARAAVNKPANPDMATAAYAEFVETFARVLGDPELPHLFFVEGGSAAVENALKCAFDWKSRHNEAHGRPAELGGRVLHLRSAFHGRGGYTLSVTNTEPVKTARFPVFDWPRVDCPAVTFPCTGAALDAVVAAERRALAQAEEAFARHRHDIACFLAEPIQAEGGDNHLRGEFLRAMAALCERHDALFVVDEVQTGVGLTGSAWAHTQLGLRPDVVAFGKKVQLGGVMAGRRVDEVADNVFRLPGRISSTWGGGLVDMVRSRRMLEIMESERLFDRAAVLGSDLLAGLEELARRHPRLLSNARGRGLMCAVDLPDRALRDEVVRLLREREHVLLLPAGERALRFRPALTIGAEELAAGVRALDRVLTHLVSPESLVPAEPEAAEKASPPVTATQEKGPL</sequence>
<evidence type="ECO:0000256" key="6">
    <source>
        <dbReference type="ARBA" id="ARBA00022898"/>
    </source>
</evidence>
<dbReference type="InterPro" id="IPR017657">
    <property type="entry name" value="L-lysine_6-transaminase"/>
</dbReference>
<dbReference type="PANTHER" id="PTHR43206:SF2">
    <property type="entry name" value="4-AMINOBUTYRATE AMINOTRANSFERASE GABT"/>
    <property type="match status" value="1"/>
</dbReference>
<organism evidence="11 12">
    <name type="scientific">Parafrankia soli</name>
    <dbReference type="NCBI Taxonomy" id="2599596"/>
    <lineage>
        <taxon>Bacteria</taxon>
        <taxon>Bacillati</taxon>
        <taxon>Actinomycetota</taxon>
        <taxon>Actinomycetes</taxon>
        <taxon>Frankiales</taxon>
        <taxon>Frankiaceae</taxon>
        <taxon>Parafrankia</taxon>
    </lineage>
</organism>
<gene>
    <name evidence="11" type="ORF">BBK14_08380</name>
</gene>
<evidence type="ECO:0000256" key="5">
    <source>
        <dbReference type="ARBA" id="ARBA00022679"/>
    </source>
</evidence>
<dbReference type="NCBIfam" id="TIGR03251">
    <property type="entry name" value="LAT_fam"/>
    <property type="match status" value="1"/>
</dbReference>
<dbReference type="PANTHER" id="PTHR43206">
    <property type="entry name" value="AMINOTRANSFERASE"/>
    <property type="match status" value="1"/>
</dbReference>
<dbReference type="InterPro" id="IPR005814">
    <property type="entry name" value="Aminotrans_3"/>
</dbReference>
<dbReference type="CDD" id="cd00610">
    <property type="entry name" value="OAT_like"/>
    <property type="match status" value="1"/>
</dbReference>
<evidence type="ECO:0000256" key="3">
    <source>
        <dbReference type="ARBA" id="ARBA00013071"/>
    </source>
</evidence>
<evidence type="ECO:0000256" key="2">
    <source>
        <dbReference type="ARBA" id="ARBA00008954"/>
    </source>
</evidence>
<dbReference type="GO" id="GO:0017000">
    <property type="term" value="P:antibiotic biosynthetic process"/>
    <property type="evidence" value="ECO:0007669"/>
    <property type="project" value="InterPro"/>
</dbReference>
<evidence type="ECO:0000313" key="11">
    <source>
        <dbReference type="EMBL" id="OHV20246.1"/>
    </source>
</evidence>
<comment type="caution">
    <text evidence="11">The sequence shown here is derived from an EMBL/GenBank/DDBJ whole genome shotgun (WGS) entry which is preliminary data.</text>
</comment>
<feature type="compositionally biased region" description="Polar residues" evidence="10">
    <location>
        <begin position="476"/>
        <end position="485"/>
    </location>
</feature>
<keyword evidence="6 9" id="KW-0663">Pyridoxal phosphate</keyword>
<keyword evidence="5" id="KW-0808">Transferase</keyword>
<dbReference type="SUPFAM" id="SSF53383">
    <property type="entry name" value="PLP-dependent transferases"/>
    <property type="match status" value="1"/>
</dbReference>
<name>A0A1S1PG42_9ACTN</name>
<evidence type="ECO:0000256" key="9">
    <source>
        <dbReference type="RuleBase" id="RU003560"/>
    </source>
</evidence>
<evidence type="ECO:0000313" key="12">
    <source>
        <dbReference type="Proteomes" id="UP000179769"/>
    </source>
</evidence>
<protein>
    <recommendedName>
        <fullName evidence="8">L-lysine-epsilon aminotransferase</fullName>
        <ecNumber evidence="3">2.6.1.36</ecNumber>
    </recommendedName>
    <alternativeName>
        <fullName evidence="7">Lysine 6-aminotransferase</fullName>
    </alternativeName>
</protein>
<dbReference type="PIRSF" id="PIRSF000521">
    <property type="entry name" value="Transaminase_4ab_Lys_Orn"/>
    <property type="match status" value="1"/>
</dbReference>
<dbReference type="AlphaFoldDB" id="A0A1S1PG42"/>
<feature type="compositionally biased region" description="Low complexity" evidence="10">
    <location>
        <begin position="463"/>
        <end position="475"/>
    </location>
</feature>
<keyword evidence="12" id="KW-1185">Reference proteome</keyword>
<dbReference type="InterPro" id="IPR015422">
    <property type="entry name" value="PyrdxlP-dep_Trfase_small"/>
</dbReference>
<dbReference type="GO" id="GO:0045484">
    <property type="term" value="F:L-lysine 6-transaminase activity"/>
    <property type="evidence" value="ECO:0007669"/>
    <property type="project" value="UniProtKB-EC"/>
</dbReference>
<evidence type="ECO:0000256" key="4">
    <source>
        <dbReference type="ARBA" id="ARBA00022576"/>
    </source>
</evidence>
<comment type="cofactor">
    <cofactor evidence="1">
        <name>pyridoxal 5'-phosphate</name>
        <dbReference type="ChEBI" id="CHEBI:597326"/>
    </cofactor>
</comment>
<dbReference type="Proteomes" id="UP000179769">
    <property type="component" value="Unassembled WGS sequence"/>
</dbReference>
<comment type="similarity">
    <text evidence="2 9">Belongs to the class-III pyridoxal-phosphate-dependent aminotransferase family.</text>
</comment>
<dbReference type="Pfam" id="PF00202">
    <property type="entry name" value="Aminotran_3"/>
    <property type="match status" value="1"/>
</dbReference>
<dbReference type="GO" id="GO:0030170">
    <property type="term" value="F:pyridoxal phosphate binding"/>
    <property type="evidence" value="ECO:0007669"/>
    <property type="project" value="InterPro"/>
</dbReference>
<dbReference type="InterPro" id="IPR015421">
    <property type="entry name" value="PyrdxlP-dep_Trfase_major"/>
</dbReference>